<feature type="domain" description="DUF3592" evidence="2">
    <location>
        <begin position="80"/>
        <end position="126"/>
    </location>
</feature>
<dbReference type="Proteomes" id="UP000027345">
    <property type="component" value="Unassembled WGS sequence"/>
</dbReference>
<sequence length="262" mass="28587">MPDDSEWLPPAGAEAHDSVDLTAETRRLRVLGWRALVIAALWLVAAGGAFTGLVLYKSSAGALLRDGARVSGTVLTVHDRPREIHVTYSVRGEPYVAAIRVTSNRRYVQGSTVTVVYDPADPARARTTLEDGLDPRGTVFFWMVGVGLLTAVVLSLVGWGRWSLRHRAVLRTGWRPAAVTVRPDPATRYRHRPDLLVEYGDGSRAGLRATLSSHRSTWLRHRSGRPAWVGGSGGEMVVLFETGPGQRPYAVPAYGREARTGT</sequence>
<accession>A0A066TZA1</accession>
<dbReference type="OrthoDB" id="3617184at2"/>
<dbReference type="InterPro" id="IPR021994">
    <property type="entry name" value="DUF3592"/>
</dbReference>
<name>A0A066TZA1_9PSEU</name>
<organism evidence="3 4">
    <name type="scientific">Amycolatopsis rifamycinica</name>
    <dbReference type="NCBI Taxonomy" id="287986"/>
    <lineage>
        <taxon>Bacteria</taxon>
        <taxon>Bacillati</taxon>
        <taxon>Actinomycetota</taxon>
        <taxon>Actinomycetes</taxon>
        <taxon>Pseudonocardiales</taxon>
        <taxon>Pseudonocardiaceae</taxon>
        <taxon>Amycolatopsis</taxon>
    </lineage>
</organism>
<keyword evidence="1" id="KW-1133">Transmembrane helix</keyword>
<comment type="caution">
    <text evidence="3">The sequence shown here is derived from an EMBL/GenBank/DDBJ whole genome shotgun (WGS) entry which is preliminary data.</text>
</comment>
<keyword evidence="4" id="KW-1185">Reference proteome</keyword>
<dbReference type="Pfam" id="PF12158">
    <property type="entry name" value="DUF3592"/>
    <property type="match status" value="1"/>
</dbReference>
<evidence type="ECO:0000313" key="4">
    <source>
        <dbReference type="Proteomes" id="UP000027345"/>
    </source>
</evidence>
<dbReference type="AlphaFoldDB" id="A0A066TZA1"/>
<evidence type="ECO:0000259" key="2">
    <source>
        <dbReference type="Pfam" id="PF12158"/>
    </source>
</evidence>
<gene>
    <name evidence="3" type="ORF">DV20_27445</name>
</gene>
<dbReference type="RefSeq" id="WP_051736138.1">
    <property type="nucleotide sequence ID" value="NZ_JMQI01000058.1"/>
</dbReference>
<reference evidence="3 4" key="1">
    <citation type="submission" date="2014-05" db="EMBL/GenBank/DDBJ databases">
        <title>Draft genome sequence of Amycolatopsis rifamycinica DSM 46095.</title>
        <authorList>
            <person name="Lal R."/>
            <person name="Saxena A."/>
            <person name="Kumari R."/>
            <person name="Mukherjee U."/>
            <person name="Singh P."/>
            <person name="Sangwan N."/>
            <person name="Mahato N.K."/>
        </authorList>
    </citation>
    <scope>NUCLEOTIDE SEQUENCE [LARGE SCALE GENOMIC DNA]</scope>
    <source>
        <strain evidence="3 4">DSM 46095</strain>
    </source>
</reference>
<proteinExistence type="predicted"/>
<keyword evidence="1" id="KW-0812">Transmembrane</keyword>
<feature type="transmembrane region" description="Helical" evidence="1">
    <location>
        <begin position="139"/>
        <end position="159"/>
    </location>
</feature>
<evidence type="ECO:0000256" key="1">
    <source>
        <dbReference type="SAM" id="Phobius"/>
    </source>
</evidence>
<feature type="transmembrane region" description="Helical" evidence="1">
    <location>
        <begin position="35"/>
        <end position="56"/>
    </location>
</feature>
<keyword evidence="1" id="KW-0472">Membrane</keyword>
<evidence type="ECO:0000313" key="3">
    <source>
        <dbReference type="EMBL" id="KDN18947.1"/>
    </source>
</evidence>
<protein>
    <recommendedName>
        <fullName evidence="2">DUF3592 domain-containing protein</fullName>
    </recommendedName>
</protein>
<dbReference type="EMBL" id="JMQI01000058">
    <property type="protein sequence ID" value="KDN18947.1"/>
    <property type="molecule type" value="Genomic_DNA"/>
</dbReference>